<evidence type="ECO:0000259" key="8">
    <source>
        <dbReference type="Pfam" id="PF04542"/>
    </source>
</evidence>
<dbReference type="Pfam" id="PF04545">
    <property type="entry name" value="Sigma70_r4"/>
    <property type="match status" value="1"/>
</dbReference>
<dbReference type="Proteomes" id="UP001183809">
    <property type="component" value="Unassembled WGS sequence"/>
</dbReference>
<dbReference type="SUPFAM" id="SSF88946">
    <property type="entry name" value="Sigma2 domain of RNA polymerase sigma factors"/>
    <property type="match status" value="1"/>
</dbReference>
<keyword evidence="2 6" id="KW-0805">Transcription regulation</keyword>
<feature type="domain" description="RNA polymerase sigma-70 region 2" evidence="8">
    <location>
        <begin position="80"/>
        <end position="148"/>
    </location>
</feature>
<dbReference type="InterPro" id="IPR007627">
    <property type="entry name" value="RNA_pol_sigma70_r2"/>
</dbReference>
<protein>
    <recommendedName>
        <fullName evidence="6">RNA polymerase sigma factor</fullName>
    </recommendedName>
</protein>
<evidence type="ECO:0000259" key="9">
    <source>
        <dbReference type="Pfam" id="PF04545"/>
    </source>
</evidence>
<evidence type="ECO:0000256" key="7">
    <source>
        <dbReference type="SAM" id="MobiDB-lite"/>
    </source>
</evidence>
<dbReference type="PROSITE" id="PS01063">
    <property type="entry name" value="SIGMA70_ECF"/>
    <property type="match status" value="1"/>
</dbReference>
<dbReference type="InterPro" id="IPR000838">
    <property type="entry name" value="RNA_pol_sigma70_ECF_CS"/>
</dbReference>
<accession>A0ABU2U7J9</accession>
<keyword evidence="4 6" id="KW-0238">DNA-binding</keyword>
<feature type="region of interest" description="Disordered" evidence="7">
    <location>
        <begin position="1"/>
        <end position="67"/>
    </location>
</feature>
<dbReference type="Gene3D" id="1.10.10.10">
    <property type="entry name" value="Winged helix-like DNA-binding domain superfamily/Winged helix DNA-binding domain"/>
    <property type="match status" value="1"/>
</dbReference>
<evidence type="ECO:0000256" key="3">
    <source>
        <dbReference type="ARBA" id="ARBA00023082"/>
    </source>
</evidence>
<keyword evidence="5 6" id="KW-0804">Transcription</keyword>
<dbReference type="NCBIfam" id="NF007227">
    <property type="entry name" value="PRK09645.1"/>
    <property type="match status" value="1"/>
</dbReference>
<dbReference type="NCBIfam" id="TIGR02937">
    <property type="entry name" value="sigma70-ECF"/>
    <property type="match status" value="1"/>
</dbReference>
<dbReference type="InterPro" id="IPR014284">
    <property type="entry name" value="RNA_pol_sigma-70_dom"/>
</dbReference>
<dbReference type="Pfam" id="PF04542">
    <property type="entry name" value="Sigma70_r2"/>
    <property type="match status" value="1"/>
</dbReference>
<evidence type="ECO:0000256" key="5">
    <source>
        <dbReference type="ARBA" id="ARBA00023163"/>
    </source>
</evidence>
<name>A0ABU2U7J9_9ACTN</name>
<dbReference type="PANTHER" id="PTHR43133">
    <property type="entry name" value="RNA POLYMERASE ECF-TYPE SIGMA FACTO"/>
    <property type="match status" value="1"/>
</dbReference>
<dbReference type="Gene3D" id="1.10.1740.10">
    <property type="match status" value="1"/>
</dbReference>
<dbReference type="SUPFAM" id="SSF88659">
    <property type="entry name" value="Sigma3 and sigma4 domains of RNA polymerase sigma factors"/>
    <property type="match status" value="1"/>
</dbReference>
<evidence type="ECO:0000256" key="1">
    <source>
        <dbReference type="ARBA" id="ARBA00010641"/>
    </source>
</evidence>
<reference evidence="11" key="1">
    <citation type="submission" date="2023-07" db="EMBL/GenBank/DDBJ databases">
        <title>30 novel species of actinomycetes from the DSMZ collection.</title>
        <authorList>
            <person name="Nouioui I."/>
        </authorList>
    </citation>
    <scope>NUCLEOTIDE SEQUENCE [LARGE SCALE GENOMIC DNA]</scope>
    <source>
        <strain evidence="11">DSM 41699</strain>
    </source>
</reference>
<dbReference type="InterPro" id="IPR039425">
    <property type="entry name" value="RNA_pol_sigma-70-like"/>
</dbReference>
<comment type="caution">
    <text evidence="10">The sequence shown here is derived from an EMBL/GenBank/DDBJ whole genome shotgun (WGS) entry which is preliminary data.</text>
</comment>
<proteinExistence type="inferred from homology"/>
<sequence>MLDPGRVVKPGLDVSTYGSHRASPASRRALRDKAEHVRNDRSMPWSSRKRGARTDPDRSAHRVSGKGTLSTADEELLRTLYAEHAGPLFHYVLRLTSGDWQWAEDVVQETLLRAWQHPAAFDPARGPARAWLCTVARHLVIDAHRARQARPAEAGGDALERAAEQQPGEDEIEQALQSWAVAEAVRSLSPDHRAVLLETYYRGRTMAEAAQVLGIPLGTVKSRTYYALHALRLALQERGIEP</sequence>
<gene>
    <name evidence="10" type="ORF">RM764_40610</name>
</gene>
<dbReference type="InterPro" id="IPR013325">
    <property type="entry name" value="RNA_pol_sigma_r2"/>
</dbReference>
<dbReference type="PANTHER" id="PTHR43133:SF52">
    <property type="entry name" value="ECF RNA POLYMERASE SIGMA FACTOR SIGL"/>
    <property type="match status" value="1"/>
</dbReference>
<dbReference type="InterPro" id="IPR013324">
    <property type="entry name" value="RNA_pol_sigma_r3/r4-like"/>
</dbReference>
<feature type="compositionally biased region" description="Basic and acidic residues" evidence="7">
    <location>
        <begin position="29"/>
        <end position="41"/>
    </location>
</feature>
<keyword evidence="11" id="KW-1185">Reference proteome</keyword>
<evidence type="ECO:0000313" key="11">
    <source>
        <dbReference type="Proteomes" id="UP001183809"/>
    </source>
</evidence>
<evidence type="ECO:0000256" key="4">
    <source>
        <dbReference type="ARBA" id="ARBA00023125"/>
    </source>
</evidence>
<evidence type="ECO:0000256" key="2">
    <source>
        <dbReference type="ARBA" id="ARBA00023015"/>
    </source>
</evidence>
<dbReference type="InterPro" id="IPR036388">
    <property type="entry name" value="WH-like_DNA-bd_sf"/>
</dbReference>
<comment type="similarity">
    <text evidence="1 6">Belongs to the sigma-70 factor family. ECF subfamily.</text>
</comment>
<feature type="domain" description="RNA polymerase sigma-70 region 4" evidence="9">
    <location>
        <begin position="186"/>
        <end position="232"/>
    </location>
</feature>
<evidence type="ECO:0000256" key="6">
    <source>
        <dbReference type="RuleBase" id="RU000716"/>
    </source>
</evidence>
<organism evidence="10 11">
    <name type="scientific">Streptomyces gibsoniae</name>
    <dbReference type="NCBI Taxonomy" id="3075529"/>
    <lineage>
        <taxon>Bacteria</taxon>
        <taxon>Bacillati</taxon>
        <taxon>Actinomycetota</taxon>
        <taxon>Actinomycetes</taxon>
        <taxon>Kitasatosporales</taxon>
        <taxon>Streptomycetaceae</taxon>
        <taxon>Streptomyces</taxon>
    </lineage>
</organism>
<evidence type="ECO:0000313" key="10">
    <source>
        <dbReference type="EMBL" id="MDT0469202.1"/>
    </source>
</evidence>
<keyword evidence="3 6" id="KW-0731">Sigma factor</keyword>
<dbReference type="CDD" id="cd06171">
    <property type="entry name" value="Sigma70_r4"/>
    <property type="match status" value="1"/>
</dbReference>
<dbReference type="InterPro" id="IPR007630">
    <property type="entry name" value="RNA_pol_sigma70_r4"/>
</dbReference>
<dbReference type="EMBL" id="JAVREY010000098">
    <property type="protein sequence ID" value="MDT0469202.1"/>
    <property type="molecule type" value="Genomic_DNA"/>
</dbReference>